<protein>
    <submittedName>
        <fullName evidence="2">Reverse transcriptase zinc-binding domain-containing protein</fullName>
    </submittedName>
</protein>
<keyword evidence="1" id="KW-0812">Transmembrane</keyword>
<organism evidence="2 3">
    <name type="scientific">Artemisia annua</name>
    <name type="common">Sweet wormwood</name>
    <dbReference type="NCBI Taxonomy" id="35608"/>
    <lineage>
        <taxon>Eukaryota</taxon>
        <taxon>Viridiplantae</taxon>
        <taxon>Streptophyta</taxon>
        <taxon>Embryophyta</taxon>
        <taxon>Tracheophyta</taxon>
        <taxon>Spermatophyta</taxon>
        <taxon>Magnoliopsida</taxon>
        <taxon>eudicotyledons</taxon>
        <taxon>Gunneridae</taxon>
        <taxon>Pentapetalae</taxon>
        <taxon>asterids</taxon>
        <taxon>campanulids</taxon>
        <taxon>Asterales</taxon>
        <taxon>Asteraceae</taxon>
        <taxon>Asteroideae</taxon>
        <taxon>Anthemideae</taxon>
        <taxon>Artemisiinae</taxon>
        <taxon>Artemisia</taxon>
    </lineage>
</organism>
<reference evidence="2 3" key="1">
    <citation type="journal article" date="2018" name="Mol. Plant">
        <title>The genome of Artemisia annua provides insight into the evolution of Asteraceae family and artemisinin biosynthesis.</title>
        <authorList>
            <person name="Shen Q."/>
            <person name="Zhang L."/>
            <person name="Liao Z."/>
            <person name="Wang S."/>
            <person name="Yan T."/>
            <person name="Shi P."/>
            <person name="Liu M."/>
            <person name="Fu X."/>
            <person name="Pan Q."/>
            <person name="Wang Y."/>
            <person name="Lv Z."/>
            <person name="Lu X."/>
            <person name="Zhang F."/>
            <person name="Jiang W."/>
            <person name="Ma Y."/>
            <person name="Chen M."/>
            <person name="Hao X."/>
            <person name="Li L."/>
            <person name="Tang Y."/>
            <person name="Lv G."/>
            <person name="Zhou Y."/>
            <person name="Sun X."/>
            <person name="Brodelius P.E."/>
            <person name="Rose J.K.C."/>
            <person name="Tang K."/>
        </authorList>
    </citation>
    <scope>NUCLEOTIDE SEQUENCE [LARGE SCALE GENOMIC DNA]</scope>
    <source>
        <strain evidence="3">cv. Huhao1</strain>
        <tissue evidence="2">Leaf</tissue>
    </source>
</reference>
<accession>A0A2U1L546</accession>
<sequence>MTVNIEDMRCPLCNIVQDTHTHLFFECGFSLQVWLKVTAYILITNVGNSWMDFVLAVKSIAHMRLEKAVVASILFGAIVYFIWQERNNRLFKKNWRPVDQVFDIIFSITRLKLMTLKFKDSAYVARMKIEWNLDISNYFLVIGFVIRMFLMVLSPIMILAY</sequence>
<dbReference type="AlphaFoldDB" id="A0A2U1L546"/>
<dbReference type="PANTHER" id="PTHR33116">
    <property type="entry name" value="REVERSE TRANSCRIPTASE ZINC-BINDING DOMAIN-CONTAINING PROTEIN-RELATED-RELATED"/>
    <property type="match status" value="1"/>
</dbReference>
<comment type="caution">
    <text evidence="2">The sequence shown here is derived from an EMBL/GenBank/DDBJ whole genome shotgun (WGS) entry which is preliminary data.</text>
</comment>
<keyword evidence="2" id="KW-0808">Transferase</keyword>
<gene>
    <name evidence="2" type="ORF">CTI12_AA529250</name>
</gene>
<keyword evidence="1" id="KW-1133">Transmembrane helix</keyword>
<evidence type="ECO:0000313" key="2">
    <source>
        <dbReference type="EMBL" id="PWA44126.1"/>
    </source>
</evidence>
<keyword evidence="3" id="KW-1185">Reference proteome</keyword>
<dbReference type="STRING" id="35608.A0A2U1L546"/>
<feature type="transmembrane region" description="Helical" evidence="1">
    <location>
        <begin position="65"/>
        <end position="83"/>
    </location>
</feature>
<name>A0A2U1L546_ARTAN</name>
<dbReference type="Proteomes" id="UP000245207">
    <property type="component" value="Unassembled WGS sequence"/>
</dbReference>
<keyword evidence="2" id="KW-0695">RNA-directed DNA polymerase</keyword>
<keyword evidence="1" id="KW-0472">Membrane</keyword>
<dbReference type="EMBL" id="PKPP01011445">
    <property type="protein sequence ID" value="PWA44126.1"/>
    <property type="molecule type" value="Genomic_DNA"/>
</dbReference>
<dbReference type="PANTHER" id="PTHR33116:SF78">
    <property type="entry name" value="OS12G0587133 PROTEIN"/>
    <property type="match status" value="1"/>
</dbReference>
<proteinExistence type="predicted"/>
<dbReference type="OrthoDB" id="1938430at2759"/>
<evidence type="ECO:0000313" key="3">
    <source>
        <dbReference type="Proteomes" id="UP000245207"/>
    </source>
</evidence>
<feature type="transmembrane region" description="Helical" evidence="1">
    <location>
        <begin position="138"/>
        <end position="160"/>
    </location>
</feature>
<dbReference type="GO" id="GO:0003964">
    <property type="term" value="F:RNA-directed DNA polymerase activity"/>
    <property type="evidence" value="ECO:0007669"/>
    <property type="project" value="UniProtKB-KW"/>
</dbReference>
<evidence type="ECO:0000256" key="1">
    <source>
        <dbReference type="SAM" id="Phobius"/>
    </source>
</evidence>
<keyword evidence="2" id="KW-0548">Nucleotidyltransferase</keyword>